<keyword evidence="6" id="KW-0472">Membrane</keyword>
<keyword evidence="9" id="KW-1185">Reference proteome</keyword>
<dbReference type="EMBL" id="MTYJ01000001">
    <property type="protein sequence ID" value="OQV26210.1"/>
    <property type="molecule type" value="Genomic_DNA"/>
</dbReference>
<organism evidence="8 9">
    <name type="scientific">Hypsibius exemplaris</name>
    <name type="common">Freshwater tardigrade</name>
    <dbReference type="NCBI Taxonomy" id="2072580"/>
    <lineage>
        <taxon>Eukaryota</taxon>
        <taxon>Metazoa</taxon>
        <taxon>Ecdysozoa</taxon>
        <taxon>Tardigrada</taxon>
        <taxon>Eutardigrada</taxon>
        <taxon>Parachela</taxon>
        <taxon>Hypsibioidea</taxon>
        <taxon>Hypsibiidae</taxon>
        <taxon>Hypsibius</taxon>
    </lineage>
</organism>
<feature type="region of interest" description="Disordered" evidence="5">
    <location>
        <begin position="173"/>
        <end position="193"/>
    </location>
</feature>
<dbReference type="PROSITE" id="PS50089">
    <property type="entry name" value="ZF_RING_2"/>
    <property type="match status" value="1"/>
</dbReference>
<feature type="compositionally biased region" description="Low complexity" evidence="5">
    <location>
        <begin position="417"/>
        <end position="431"/>
    </location>
</feature>
<comment type="caution">
    <text evidence="8">The sequence shown here is derived from an EMBL/GenBank/DDBJ whole genome shotgun (WGS) entry which is preliminary data.</text>
</comment>
<feature type="domain" description="RING-type" evidence="7">
    <location>
        <begin position="667"/>
        <end position="711"/>
    </location>
</feature>
<dbReference type="SUPFAM" id="SSF57850">
    <property type="entry name" value="RING/U-box"/>
    <property type="match status" value="1"/>
</dbReference>
<gene>
    <name evidence="8" type="ORF">BV898_00329</name>
</gene>
<dbReference type="PANTHER" id="PTHR45798">
    <property type="entry name" value="RING-H2 FINGER PROTEIN ATL61-RELATED-RELATED"/>
    <property type="match status" value="1"/>
</dbReference>
<keyword evidence="3" id="KW-0862">Zinc</keyword>
<reference evidence="9" key="1">
    <citation type="submission" date="2017-01" db="EMBL/GenBank/DDBJ databases">
        <title>Comparative genomics of anhydrobiosis in the tardigrade Hypsibius dujardini.</title>
        <authorList>
            <person name="Yoshida Y."/>
            <person name="Koutsovoulos G."/>
            <person name="Laetsch D."/>
            <person name="Stevens L."/>
            <person name="Kumar S."/>
            <person name="Horikawa D."/>
            <person name="Ishino K."/>
            <person name="Komine S."/>
            <person name="Tomita M."/>
            <person name="Blaxter M."/>
            <person name="Arakawa K."/>
        </authorList>
    </citation>
    <scope>NUCLEOTIDE SEQUENCE [LARGE SCALE GENOMIC DNA]</scope>
    <source>
        <strain evidence="9">Z151</strain>
    </source>
</reference>
<accession>A0A1W0XFF3</accession>
<feature type="transmembrane region" description="Helical" evidence="6">
    <location>
        <begin position="60"/>
        <end position="77"/>
    </location>
</feature>
<dbReference type="Pfam" id="PF13639">
    <property type="entry name" value="zf-RING_2"/>
    <property type="match status" value="1"/>
</dbReference>
<feature type="compositionally biased region" description="Basic and acidic residues" evidence="5">
    <location>
        <begin position="432"/>
        <end position="447"/>
    </location>
</feature>
<keyword evidence="6" id="KW-1133">Transmembrane helix</keyword>
<evidence type="ECO:0000256" key="4">
    <source>
        <dbReference type="PROSITE-ProRule" id="PRU00175"/>
    </source>
</evidence>
<evidence type="ECO:0000256" key="3">
    <source>
        <dbReference type="ARBA" id="ARBA00022833"/>
    </source>
</evidence>
<feature type="region of interest" description="Disordered" evidence="5">
    <location>
        <begin position="403"/>
        <end position="447"/>
    </location>
</feature>
<evidence type="ECO:0000256" key="6">
    <source>
        <dbReference type="SAM" id="Phobius"/>
    </source>
</evidence>
<dbReference type="InterPro" id="IPR052788">
    <property type="entry name" value="RING-type_E3_ligase_ATL"/>
</dbReference>
<feature type="region of interest" description="Disordered" evidence="5">
    <location>
        <begin position="270"/>
        <end position="293"/>
    </location>
</feature>
<feature type="region of interest" description="Disordered" evidence="5">
    <location>
        <begin position="501"/>
        <end position="525"/>
    </location>
</feature>
<dbReference type="Gene3D" id="3.30.40.10">
    <property type="entry name" value="Zinc/RING finger domain, C3HC4 (zinc finger)"/>
    <property type="match status" value="1"/>
</dbReference>
<dbReference type="Proteomes" id="UP000192578">
    <property type="component" value="Unassembled WGS sequence"/>
</dbReference>
<feature type="region of interest" description="Disordered" evidence="5">
    <location>
        <begin position="1"/>
        <end position="37"/>
    </location>
</feature>
<proteinExistence type="predicted"/>
<keyword evidence="2 4" id="KW-0863">Zinc-finger</keyword>
<dbReference type="InterPro" id="IPR001841">
    <property type="entry name" value="Znf_RING"/>
</dbReference>
<keyword evidence="6" id="KW-0812">Transmembrane</keyword>
<evidence type="ECO:0000256" key="5">
    <source>
        <dbReference type="SAM" id="MobiDB-lite"/>
    </source>
</evidence>
<evidence type="ECO:0000313" key="9">
    <source>
        <dbReference type="Proteomes" id="UP000192578"/>
    </source>
</evidence>
<sequence>MDVKRNPGPEAPVAPPGGITLSWTPGGGTKPQRSRTPSPLCEKIIWLRESPLHSHHHKQLFLSVLFPAFCLVFAFYLPQHFPPSPTLPLRNLQRVAIKFPGFAPGCIRVPIQHQAQTLPHQIPLCQWDPWKRHLDPLGAHSIGLLRRMTLALPPRSSIAFKGGRALLGEAPAAPASNVSHDGSGTSGPFAAPPNRAIPSTPQSFSSPSTEANWRLSDFNAMMQEEEQQARGAATEHESRPSWVRNTAPLPPPPPNVNPFGDRARPSVISHSGPSQIFPPRIPVGPNPTRDDATRFNQMRSVNEQRSRMAAEEYIRSRDRAPADQVFPSAQQRLAFIGGPFAQRPYPGGSAPPTGEDSRSSGGGGPPPFCPSPFVTVLHTNPGQALPVLGGPVRNSRVRQMPARQPPLLPLPTPPPSEAGASSSSGSSGAPSDYHRWRDEVTRSDPARMSDFFTMVRNRAPPAEAAQQPQLSSRPQIIRNMASPYSRPMMVAPSDYLLRRNSGILSSSGGGGGSSESSSSGGPDIARMRDFQTRINAAAARQSTFNPETTRARMMDTVNINGEQVPVHQAFPTRVTNRTTLQDLRAQHDTNAEARRRLIYMPQTPAHGPYAFTGRVAASLMQFMDAGIFLSNEHGEPKLILEEDVISAIACDTTSFKFDNQFPATDECIICFEEFELQQEVRVLSCNHTHRFHEHCIDKWLIKNKPNCPICRQILPTLDPKKDVVMPIIESISSTTTTSAAAARAPFIPVTPATSVPPPPNPRVFNGWSNLSGRPYPLPYYHSQYPNHHPQQQQPEGM</sequence>
<feature type="region of interest" description="Disordered" evidence="5">
    <location>
        <begin position="224"/>
        <end position="252"/>
    </location>
</feature>
<dbReference type="SMART" id="SM00184">
    <property type="entry name" value="RING"/>
    <property type="match status" value="1"/>
</dbReference>
<feature type="region of interest" description="Disordered" evidence="5">
    <location>
        <begin position="338"/>
        <end position="375"/>
    </location>
</feature>
<evidence type="ECO:0000313" key="8">
    <source>
        <dbReference type="EMBL" id="OQV26210.1"/>
    </source>
</evidence>
<protein>
    <recommendedName>
        <fullName evidence="7">RING-type domain-containing protein</fullName>
    </recommendedName>
</protein>
<name>A0A1W0XFF3_HYPEX</name>
<feature type="compositionally biased region" description="Pro residues" evidence="5">
    <location>
        <begin position="403"/>
        <end position="416"/>
    </location>
</feature>
<evidence type="ECO:0000259" key="7">
    <source>
        <dbReference type="PROSITE" id="PS50089"/>
    </source>
</evidence>
<evidence type="ECO:0000256" key="2">
    <source>
        <dbReference type="ARBA" id="ARBA00022771"/>
    </source>
</evidence>
<keyword evidence="1" id="KW-0479">Metal-binding</keyword>
<dbReference type="PANTHER" id="PTHR45798:SF97">
    <property type="entry name" value="ALCOHOL-SENSITIVE RING FINGER PROTEIN 1"/>
    <property type="match status" value="1"/>
</dbReference>
<dbReference type="InterPro" id="IPR013083">
    <property type="entry name" value="Znf_RING/FYVE/PHD"/>
</dbReference>
<dbReference type="GO" id="GO:0008270">
    <property type="term" value="F:zinc ion binding"/>
    <property type="evidence" value="ECO:0007669"/>
    <property type="project" value="UniProtKB-KW"/>
</dbReference>
<dbReference type="OrthoDB" id="9984778at2759"/>
<dbReference type="AlphaFoldDB" id="A0A1W0XFF3"/>
<evidence type="ECO:0000256" key="1">
    <source>
        <dbReference type="ARBA" id="ARBA00022723"/>
    </source>
</evidence>